<dbReference type="AlphaFoldDB" id="F2D459"/>
<evidence type="ECO:0000313" key="1">
    <source>
        <dbReference type="EMBL" id="BAJ89880.1"/>
    </source>
</evidence>
<reference evidence="1" key="1">
    <citation type="journal article" date="2011" name="Plant Physiol.">
        <title>Comprehensive sequence analysis of 24,783 barley full-length cDNAs derived from 12 clone libraries.</title>
        <authorList>
            <person name="Matsumoto T."/>
            <person name="Tanaka T."/>
            <person name="Sakai H."/>
            <person name="Amano N."/>
            <person name="Kanamori H."/>
            <person name="Kurita K."/>
            <person name="Kikuta A."/>
            <person name="Kamiya K."/>
            <person name="Yamamoto M."/>
            <person name="Ikawa H."/>
            <person name="Fujii N."/>
            <person name="Hori K."/>
            <person name="Itoh T."/>
            <person name="Sato K."/>
        </authorList>
    </citation>
    <scope>NUCLEOTIDE SEQUENCE</scope>
    <source>
        <tissue evidence="1">Shoot</tissue>
    </source>
</reference>
<proteinExistence type="evidence at transcript level"/>
<accession>F2D459</accession>
<protein>
    <submittedName>
        <fullName evidence="1">Predicted protein</fullName>
    </submittedName>
</protein>
<dbReference type="EMBL" id="AK358668">
    <property type="protein sequence ID" value="BAJ89880.1"/>
    <property type="molecule type" value="mRNA"/>
</dbReference>
<sequence length="27" mass="3188">MPGKKKWMNSGAGRNYWFHISFLDSDN</sequence>
<organism evidence="1">
    <name type="scientific">Hordeum vulgare subsp. vulgare</name>
    <name type="common">Domesticated barley</name>
    <dbReference type="NCBI Taxonomy" id="112509"/>
    <lineage>
        <taxon>Eukaryota</taxon>
        <taxon>Viridiplantae</taxon>
        <taxon>Streptophyta</taxon>
        <taxon>Embryophyta</taxon>
        <taxon>Tracheophyta</taxon>
        <taxon>Spermatophyta</taxon>
        <taxon>Magnoliopsida</taxon>
        <taxon>Liliopsida</taxon>
        <taxon>Poales</taxon>
        <taxon>Poaceae</taxon>
        <taxon>BOP clade</taxon>
        <taxon>Pooideae</taxon>
        <taxon>Triticodae</taxon>
        <taxon>Triticeae</taxon>
        <taxon>Hordeinae</taxon>
        <taxon>Hordeum</taxon>
    </lineage>
</organism>
<name>F2D459_HORVV</name>